<feature type="region of interest" description="Disordered" evidence="3">
    <location>
        <begin position="24"/>
        <end position="65"/>
    </location>
</feature>
<feature type="region of interest" description="Disordered" evidence="3">
    <location>
        <begin position="270"/>
        <end position="366"/>
    </location>
</feature>
<feature type="compositionally biased region" description="Pro residues" evidence="3">
    <location>
        <begin position="525"/>
        <end position="535"/>
    </location>
</feature>
<evidence type="ECO:0000256" key="2">
    <source>
        <dbReference type="ARBA" id="ARBA00022737"/>
    </source>
</evidence>
<feature type="compositionally biased region" description="Polar residues" evidence="3">
    <location>
        <begin position="405"/>
        <end position="422"/>
    </location>
</feature>
<feature type="compositionally biased region" description="Acidic residues" evidence="3">
    <location>
        <begin position="273"/>
        <end position="289"/>
    </location>
</feature>
<reference evidence="4 5" key="1">
    <citation type="journal article" date="2015" name="PLoS Pathog.">
        <title>Leptomonas seymouri: Adaptations to the Dixenous Life Cycle Analyzed by Genome Sequencing, Transcriptome Profiling and Co-infection with Leishmania donovani.</title>
        <authorList>
            <person name="Kraeva N."/>
            <person name="Butenko A."/>
            <person name="Hlavacova J."/>
            <person name="Kostygov A."/>
            <person name="Myskova J."/>
            <person name="Grybchuk D."/>
            <person name="Lestinova T."/>
            <person name="Votypka J."/>
            <person name="Volf P."/>
            <person name="Opperdoes F."/>
            <person name="Flegontov P."/>
            <person name="Lukes J."/>
            <person name="Yurchenko V."/>
        </authorList>
    </citation>
    <scope>NUCLEOTIDE SEQUENCE [LARGE SCALE GENOMIC DNA]</scope>
    <source>
        <strain evidence="4 5">ATCC 30220</strain>
    </source>
</reference>
<feature type="compositionally biased region" description="Low complexity" evidence="3">
    <location>
        <begin position="536"/>
        <end position="551"/>
    </location>
</feature>
<feature type="region of interest" description="Disordered" evidence="3">
    <location>
        <begin position="400"/>
        <end position="432"/>
    </location>
</feature>
<gene>
    <name evidence="4" type="ORF">ABL78_1230</name>
</gene>
<dbReference type="AlphaFoldDB" id="A0A0N0P881"/>
<dbReference type="PROSITE" id="PS51450">
    <property type="entry name" value="LRR"/>
    <property type="match status" value="2"/>
</dbReference>
<keyword evidence="2" id="KW-0677">Repeat</keyword>
<evidence type="ECO:0000313" key="4">
    <source>
        <dbReference type="EMBL" id="KPI89649.1"/>
    </source>
</evidence>
<dbReference type="InterPro" id="IPR032675">
    <property type="entry name" value="LRR_dom_sf"/>
</dbReference>
<dbReference type="VEuPathDB" id="TriTrypDB:Lsey_0019_0150"/>
<feature type="region of interest" description="Disordered" evidence="3">
    <location>
        <begin position="517"/>
        <end position="593"/>
    </location>
</feature>
<feature type="compositionally biased region" description="Low complexity" evidence="3">
    <location>
        <begin position="46"/>
        <end position="65"/>
    </location>
</feature>
<dbReference type="PANTHER" id="PTHR46652:SF3">
    <property type="entry name" value="LEUCINE-RICH REPEAT-CONTAINING PROTEIN 9"/>
    <property type="match status" value="1"/>
</dbReference>
<comment type="caution">
    <text evidence="4">The sequence shown here is derived from an EMBL/GenBank/DDBJ whole genome shotgun (WGS) entry which is preliminary data.</text>
</comment>
<dbReference type="SUPFAM" id="SSF52058">
    <property type="entry name" value="L domain-like"/>
    <property type="match status" value="1"/>
</dbReference>
<organism evidence="4 5">
    <name type="scientific">Leptomonas seymouri</name>
    <dbReference type="NCBI Taxonomy" id="5684"/>
    <lineage>
        <taxon>Eukaryota</taxon>
        <taxon>Discoba</taxon>
        <taxon>Euglenozoa</taxon>
        <taxon>Kinetoplastea</taxon>
        <taxon>Metakinetoplastina</taxon>
        <taxon>Trypanosomatida</taxon>
        <taxon>Trypanosomatidae</taxon>
        <taxon>Leishmaniinae</taxon>
        <taxon>Leptomonas</taxon>
    </lineage>
</organism>
<evidence type="ECO:0000256" key="3">
    <source>
        <dbReference type="SAM" id="MobiDB-lite"/>
    </source>
</evidence>
<keyword evidence="1" id="KW-0433">Leucine-rich repeat</keyword>
<feature type="compositionally biased region" description="Polar residues" evidence="3">
    <location>
        <begin position="343"/>
        <end position="355"/>
    </location>
</feature>
<name>A0A0N0P881_LEPSE</name>
<sequence length="593" mass="63278">MSDPILTPEELNYYASLELADPDDEALDKFLHDGPPSPSPHEGQRASKPSMPSPSSSSSSIPSPAAATRRRLSISALTSSTAALTRPTSASTAITGVHTLHGNRCGVTDVLDKSDLVGGIAGMADAALQTRLIELPGRGLSSISSIHCFLNATHLYLQHNVISSLDGLEMLSRLQVLVVHHNMLTSVEPLRRLERLFYLDVSDNKMEALPTLLEHELPCESLQYLNLKGNPFHRSLAALPTSEGSAAHDVYVATVCAACPKLECLDDVQLSSDADEETSEAAATTDEEGERQRGVANDAANARNSSVGGGGCSNSTTRRVQGIVEAARAAAQARHNPGKDGNGNASSRTTISSSTKEGEVPGDARGQTVSAVSAVLTSTHATPLEVEEERLLQQLLRRTPGESASALTTDNNEGPNAPPQSRSETDELSSRNSVADALQLYQSLQYTQRVSQARQQRDITAHWDDVSRVLQTAQALQQDRRRRIHERLQEDAPCYTETLQLLQKESYTSDLDRYRKAEGPLPRRGQPPPPPPPAPAGTTSPVAVPAPASGAKHPANVQATTSKAAAAKPNAKCLPRGGAKRPKYVPKPPPSGR</sequence>
<dbReference type="InterPro" id="IPR001611">
    <property type="entry name" value="Leu-rich_rpt"/>
</dbReference>
<dbReference type="OrthoDB" id="7451790at2759"/>
<dbReference type="OMA" id="VVHHNQL"/>
<accession>A0A0N0P881</accession>
<evidence type="ECO:0008006" key="6">
    <source>
        <dbReference type="Google" id="ProtNLM"/>
    </source>
</evidence>
<protein>
    <recommendedName>
        <fullName evidence="6">Leucine-rich repeat protein</fullName>
    </recommendedName>
</protein>
<dbReference type="Proteomes" id="UP000038009">
    <property type="component" value="Unassembled WGS sequence"/>
</dbReference>
<dbReference type="Gene3D" id="3.80.10.10">
    <property type="entry name" value="Ribonuclease Inhibitor"/>
    <property type="match status" value="1"/>
</dbReference>
<evidence type="ECO:0000313" key="5">
    <source>
        <dbReference type="Proteomes" id="UP000038009"/>
    </source>
</evidence>
<proteinExistence type="predicted"/>
<dbReference type="PANTHER" id="PTHR46652">
    <property type="entry name" value="LEUCINE-RICH REPEAT AND IQ DOMAIN-CONTAINING PROTEIN 1-RELATED"/>
    <property type="match status" value="1"/>
</dbReference>
<evidence type="ECO:0000256" key="1">
    <source>
        <dbReference type="ARBA" id="ARBA00022614"/>
    </source>
</evidence>
<dbReference type="EMBL" id="LJSK01000019">
    <property type="protein sequence ID" value="KPI89649.1"/>
    <property type="molecule type" value="Genomic_DNA"/>
</dbReference>
<dbReference type="InterPro" id="IPR050836">
    <property type="entry name" value="SDS22/Internalin_LRR"/>
</dbReference>
<keyword evidence="5" id="KW-1185">Reference proteome</keyword>